<name>A0A3G4RJ95_KLEPN</name>
<keyword evidence="1" id="KW-0614">Plasmid</keyword>
<dbReference type="AlphaFoldDB" id="A0A3G4RJ95"/>
<protein>
    <submittedName>
        <fullName evidence="1">Uncharacterized protein</fullName>
    </submittedName>
</protein>
<reference evidence="1" key="1">
    <citation type="submission" date="2018-10" db="EMBL/GenBank/DDBJ databases">
        <title>Complete sequence of plasmid pHNBF16.</title>
        <authorList>
            <person name="Liu J.H."/>
            <person name="Huang X."/>
            <person name="Luo J."/>
        </authorList>
    </citation>
    <scope>NUCLEOTIDE SEQUENCE</scope>
    <source>
        <strain evidence="1">6BF16CTX</strain>
        <plasmid evidence="1">pHNBF16</plasmid>
    </source>
</reference>
<dbReference type="EMBL" id="MK079571">
    <property type="protein sequence ID" value="AYU65736.1"/>
    <property type="molecule type" value="Genomic_DNA"/>
</dbReference>
<evidence type="ECO:0000313" key="1">
    <source>
        <dbReference type="EMBL" id="AYU65736.1"/>
    </source>
</evidence>
<proteinExistence type="predicted"/>
<sequence>MPGRKGDGICRALALPAALRGAKVMGFAVKGDGICRAIPLTAECRGAKVMGFAVLYPYRQRSGAQR</sequence>
<accession>A0A3G4RJ95</accession>
<geneLocation type="plasmid" evidence="1">
    <name>pHNBF16</name>
</geneLocation>
<organism evidence="1">
    <name type="scientific">Klebsiella pneumoniae</name>
    <dbReference type="NCBI Taxonomy" id="573"/>
    <lineage>
        <taxon>Bacteria</taxon>
        <taxon>Pseudomonadati</taxon>
        <taxon>Pseudomonadota</taxon>
        <taxon>Gammaproteobacteria</taxon>
        <taxon>Enterobacterales</taxon>
        <taxon>Enterobacteriaceae</taxon>
        <taxon>Klebsiella/Raoultella group</taxon>
        <taxon>Klebsiella</taxon>
        <taxon>Klebsiella pneumoniae complex</taxon>
    </lineage>
</organism>